<dbReference type="InParanoid" id="A0A2R5GTB6"/>
<evidence type="ECO:0000313" key="2">
    <source>
        <dbReference type="Proteomes" id="UP000241890"/>
    </source>
</evidence>
<comment type="caution">
    <text evidence="1">The sequence shown here is derived from an EMBL/GenBank/DDBJ whole genome shotgun (WGS) entry which is preliminary data.</text>
</comment>
<reference evidence="1 2" key="1">
    <citation type="submission" date="2017-12" db="EMBL/GenBank/DDBJ databases">
        <title>Sequencing, de novo assembly and annotation of complete genome of a new Thraustochytrid species, strain FCC1311.</title>
        <authorList>
            <person name="Sedici K."/>
            <person name="Godart F."/>
            <person name="Aiese Cigliano R."/>
            <person name="Sanseverino W."/>
            <person name="Barakat M."/>
            <person name="Ortet P."/>
            <person name="Marechal E."/>
            <person name="Cagnac O."/>
            <person name="Amato A."/>
        </authorList>
    </citation>
    <scope>NUCLEOTIDE SEQUENCE [LARGE SCALE GENOMIC DNA]</scope>
</reference>
<protein>
    <submittedName>
        <fullName evidence="1">Uncharacterized protein</fullName>
    </submittedName>
</protein>
<keyword evidence="2" id="KW-1185">Reference proteome</keyword>
<sequence length="117" mass="13192">MFNFKSLVKDEDGFRTLKEAKARLLEVLDERDTAKFFTLPLDGVPTKTAFTCIRGQDDRIVTHEHAGDTFDIARPFVSSARQETLPGGHVSLIAQTYRFLPNAILETFSRLEGESTE</sequence>
<proteinExistence type="predicted"/>
<gene>
    <name evidence="1" type="ORF">FCC1311_078562</name>
</gene>
<evidence type="ECO:0000313" key="1">
    <source>
        <dbReference type="EMBL" id="GBG31631.1"/>
    </source>
</evidence>
<organism evidence="1 2">
    <name type="scientific">Hondaea fermentalgiana</name>
    <dbReference type="NCBI Taxonomy" id="2315210"/>
    <lineage>
        <taxon>Eukaryota</taxon>
        <taxon>Sar</taxon>
        <taxon>Stramenopiles</taxon>
        <taxon>Bigyra</taxon>
        <taxon>Labyrinthulomycetes</taxon>
        <taxon>Thraustochytrida</taxon>
        <taxon>Thraustochytriidae</taxon>
        <taxon>Hondaea</taxon>
    </lineage>
</organism>
<dbReference type="EMBL" id="BEYU01000102">
    <property type="protein sequence ID" value="GBG31631.1"/>
    <property type="molecule type" value="Genomic_DNA"/>
</dbReference>
<dbReference type="Proteomes" id="UP000241890">
    <property type="component" value="Unassembled WGS sequence"/>
</dbReference>
<name>A0A2R5GTB6_9STRA</name>
<dbReference type="AlphaFoldDB" id="A0A2R5GTB6"/>
<accession>A0A2R5GTB6</accession>